<dbReference type="CDD" id="cd12681">
    <property type="entry name" value="RRM_SKAR"/>
    <property type="match status" value="1"/>
</dbReference>
<dbReference type="GO" id="GO:0006406">
    <property type="term" value="P:mRNA export from nucleus"/>
    <property type="evidence" value="ECO:0007669"/>
    <property type="project" value="TreeGrafter"/>
</dbReference>
<keyword evidence="8" id="KW-1185">Reference proteome</keyword>
<dbReference type="Pfam" id="PF00076">
    <property type="entry name" value="RRM_1"/>
    <property type="match status" value="1"/>
</dbReference>
<dbReference type="PROSITE" id="PS50102">
    <property type="entry name" value="RRM"/>
    <property type="match status" value="1"/>
</dbReference>
<evidence type="ECO:0000313" key="6">
    <source>
        <dbReference type="EMBL" id="ENN75836.1"/>
    </source>
</evidence>
<reference evidence="5" key="1">
    <citation type="journal article" date="2012" name="Insect Biochem. Mol. Biol.">
        <title>Transcriptome and full-length cDNA resources for the mountain pine beetle, Dendroctonus ponderosae Hopkins, a major insect pest of pine forests.</title>
        <authorList>
            <person name="Keeling C.I."/>
            <person name="Henderson H."/>
            <person name="Li M."/>
            <person name="Yuen M."/>
            <person name="Clark E.L."/>
            <person name="Fraser J.D."/>
            <person name="Huber D.P."/>
            <person name="Liao N.Y."/>
            <person name="Roderick Docking T."/>
            <person name="Birol I."/>
            <person name="Chan S.K."/>
            <person name="Taylor G.A."/>
            <person name="Palmquist D."/>
            <person name="Jones S.J."/>
            <person name="Bohlmann J."/>
        </authorList>
    </citation>
    <scope>NUCLEOTIDE SEQUENCE</scope>
    <source>
        <tissue evidence="5">Larvae</tissue>
    </source>
</reference>
<dbReference type="InterPro" id="IPR034784">
    <property type="entry name" value="PDIP3_RRM"/>
</dbReference>
<feature type="region of interest" description="Disordered" evidence="3">
    <location>
        <begin position="1"/>
        <end position="27"/>
    </location>
</feature>
<dbReference type="InterPro" id="IPR051229">
    <property type="entry name" value="ALYREF_mRNA_export"/>
</dbReference>
<evidence type="ECO:0000259" key="4">
    <source>
        <dbReference type="PROSITE" id="PS50102"/>
    </source>
</evidence>
<feature type="region of interest" description="Disordered" evidence="3">
    <location>
        <begin position="74"/>
        <end position="96"/>
    </location>
</feature>
<dbReference type="KEGG" id="dpa:109539114"/>
<dbReference type="InterPro" id="IPR012677">
    <property type="entry name" value="Nucleotide-bd_a/b_plait_sf"/>
</dbReference>
<feature type="compositionally biased region" description="Basic residues" evidence="3">
    <location>
        <begin position="12"/>
        <end position="27"/>
    </location>
</feature>
<dbReference type="SMART" id="SM00360">
    <property type="entry name" value="RRM"/>
    <property type="match status" value="1"/>
</dbReference>
<evidence type="ECO:0000256" key="2">
    <source>
        <dbReference type="PROSITE-ProRule" id="PRU00176"/>
    </source>
</evidence>
<gene>
    <name evidence="7" type="primary">109539114</name>
    <name evidence="6" type="ORF">YQE_07566</name>
</gene>
<accession>J3JTU9</accession>
<evidence type="ECO:0000256" key="3">
    <source>
        <dbReference type="SAM" id="MobiDB-lite"/>
    </source>
</evidence>
<reference evidence="6 8" key="2">
    <citation type="journal article" date="2013" name="Genome Biol.">
        <title>Draft genome of the mountain pine beetle, Dendroctonus ponderosae Hopkins, a major forest pest.</title>
        <authorList>
            <person name="Keeling C.I."/>
            <person name="Yuen M.M."/>
            <person name="Liao N.Y."/>
            <person name="Docking T.R."/>
            <person name="Chan S.K."/>
            <person name="Taylor G.A."/>
            <person name="Palmquist D.L."/>
            <person name="Jackman S.D."/>
            <person name="Nguyen A."/>
            <person name="Li M."/>
            <person name="Henderson H."/>
            <person name="Janes J.K."/>
            <person name="Zhao Y."/>
            <person name="Pandoh P."/>
            <person name="Moore R."/>
            <person name="Sperling F.A."/>
            <person name="Huber D.P."/>
            <person name="Birol I."/>
            <person name="Jones S.J."/>
            <person name="Bohlmann J."/>
        </authorList>
    </citation>
    <scope>NUCLEOTIDE SEQUENCE</scope>
</reference>
<evidence type="ECO:0000313" key="8">
    <source>
        <dbReference type="Proteomes" id="UP000019118"/>
    </source>
</evidence>
<feature type="compositionally biased region" description="Polar residues" evidence="3">
    <location>
        <begin position="1"/>
        <end position="11"/>
    </location>
</feature>
<dbReference type="GO" id="GO:0005634">
    <property type="term" value="C:nucleus"/>
    <property type="evidence" value="ECO:0007669"/>
    <property type="project" value="TreeGrafter"/>
</dbReference>
<dbReference type="GO" id="GO:0003729">
    <property type="term" value="F:mRNA binding"/>
    <property type="evidence" value="ECO:0007669"/>
    <property type="project" value="TreeGrafter"/>
</dbReference>
<dbReference type="EMBL" id="BT126658">
    <property type="protein sequence ID" value="AEE61621.1"/>
    <property type="molecule type" value="mRNA"/>
</dbReference>
<feature type="compositionally biased region" description="Basic and acidic residues" evidence="3">
    <location>
        <begin position="74"/>
        <end position="91"/>
    </location>
</feature>
<sequence length="426" mass="48327">MAKQTRNSNQKPKIKKKSNGSVRRKAVFTKSNPNFKKTPTMLNRKMQDVRQKLILKKRTVTDARDVLAKMAKTHDARSRLDRMRSKQENRKTTPIASSSSKIKVIGKNIVQKVDVHGKISLVTNKARNTSNINLAIQKQLGLLPATRMPAKRIQYRKPQSPKSVTPTNKPVRNERSYGPSMAEAARVYNKEMYRWLKPDLRPASHLINALEPTRQAMRDVMREELLMANRGWSNLITPKPMRLQPSGYVDLDAADDDVDMPVLHLPASRVALKGFSRTSNVHSRLDGNQDQFNSHGIMSDIKTKVVIPVGHRIVVSNLHPSVTEDDIKELFEDKGQLLSAKLVRPGVAEVIYKHLKDGQKAVDTYHNRQLDGQPMKCLLVNKRPVYQPSGAALSNLESSLSRRHLSDRFDDLVPSMRTIHKVLFQK</sequence>
<evidence type="ECO:0000313" key="7">
    <source>
        <dbReference type="EnsemblMetazoa" id="XP_019762276.1"/>
    </source>
</evidence>
<feature type="compositionally biased region" description="Polar residues" evidence="3">
    <location>
        <begin position="160"/>
        <end position="170"/>
    </location>
</feature>
<protein>
    <recommendedName>
        <fullName evidence="4">RRM domain-containing protein</fullName>
    </recommendedName>
</protein>
<evidence type="ECO:0000313" key="5">
    <source>
        <dbReference type="EMBL" id="AEE61621.1"/>
    </source>
</evidence>
<proteinExistence type="evidence at transcript level"/>
<dbReference type="PANTHER" id="PTHR19965:SF94">
    <property type="entry name" value="FI13061P-RELATED"/>
    <property type="match status" value="1"/>
</dbReference>
<dbReference type="Proteomes" id="UP000019118">
    <property type="component" value="Unassembled WGS sequence"/>
</dbReference>
<keyword evidence="1 2" id="KW-0694">RNA-binding</keyword>
<evidence type="ECO:0000256" key="1">
    <source>
        <dbReference type="ARBA" id="ARBA00022884"/>
    </source>
</evidence>
<organism evidence="5">
    <name type="scientific">Dendroctonus ponderosae</name>
    <name type="common">Mountain pine beetle</name>
    <dbReference type="NCBI Taxonomy" id="77166"/>
    <lineage>
        <taxon>Eukaryota</taxon>
        <taxon>Metazoa</taxon>
        <taxon>Ecdysozoa</taxon>
        <taxon>Arthropoda</taxon>
        <taxon>Hexapoda</taxon>
        <taxon>Insecta</taxon>
        <taxon>Pterygota</taxon>
        <taxon>Neoptera</taxon>
        <taxon>Endopterygota</taxon>
        <taxon>Coleoptera</taxon>
        <taxon>Polyphaga</taxon>
        <taxon>Cucujiformia</taxon>
        <taxon>Curculionidae</taxon>
        <taxon>Scolytinae</taxon>
        <taxon>Dendroctonus</taxon>
    </lineage>
</organism>
<name>J3JTU9_DENPD</name>
<dbReference type="OMA" id="RNERSYG"/>
<reference evidence="7" key="3">
    <citation type="submission" date="2024-08" db="UniProtKB">
        <authorList>
            <consortium name="EnsemblMetazoa"/>
        </authorList>
    </citation>
    <scope>IDENTIFICATION</scope>
</reference>
<dbReference type="SUPFAM" id="SSF54928">
    <property type="entry name" value="RNA-binding domain, RBD"/>
    <property type="match status" value="1"/>
</dbReference>
<dbReference type="InterPro" id="IPR000504">
    <property type="entry name" value="RRM_dom"/>
</dbReference>
<dbReference type="HOGENOM" id="CLU_027909_0_0_1"/>
<dbReference type="EMBL" id="KB740997">
    <property type="protein sequence ID" value="ENN75836.1"/>
    <property type="molecule type" value="Genomic_DNA"/>
</dbReference>
<feature type="region of interest" description="Disordered" evidence="3">
    <location>
        <begin position="155"/>
        <end position="178"/>
    </location>
</feature>
<dbReference type="PANTHER" id="PTHR19965">
    <property type="entry name" value="RNA AND EXPORT FACTOR BINDING PROTEIN"/>
    <property type="match status" value="1"/>
</dbReference>
<dbReference type="OrthoDB" id="346839at2759"/>
<dbReference type="EnsemblMetazoa" id="XM_019906717.1">
    <property type="protein sequence ID" value="XP_019762276.1"/>
    <property type="gene ID" value="LOC109539114"/>
</dbReference>
<dbReference type="Gene3D" id="3.30.70.330">
    <property type="match status" value="1"/>
</dbReference>
<dbReference type="InterPro" id="IPR035979">
    <property type="entry name" value="RBD_domain_sf"/>
</dbReference>
<dbReference type="AlphaFoldDB" id="J3JTU9"/>
<feature type="domain" description="RRM" evidence="4">
    <location>
        <begin position="311"/>
        <end position="382"/>
    </location>
</feature>